<sequence length="630" mass="72118">MRAARETAALKCTVPLPESLEECQAEYKQLRKRHPKNRSSSSVISEIRARSTVTSSTGGRRKSRCYSPKELPPPVRRARIPPSGTYLQAPQDPFGHDDHLRIALAWTQRLSGTSYSILEKPDDPLPHLETVFFPFVRAHLRATHSTFELQEKYCTPRQRVNDTHIMDIVLSGHIFTPAQIRQINDCRLYLQVHTIANLGTAGGTHMDRAFIHGETTVTSSTSAELEIIQHRPKSAHPWNQWKRACTLCRLQTPQAHQRSSPHQGTQDTHNAEDSNAEAAFVDIDWQCHERSGNTFKDGPHMFLVEFLYGWLPLGKLVSRYNPVKFPIVCPSCDEPNEDFKHFLTCPNPERRKWHAALKTSLRHRCDPQSTRADGPPTPQPDYDRVGQLTPRPVVQALDHPPVAIPTTESHWDLYDLKPKCSLQSQRRFYYPTVEDHFRRDTDASSLENWLETYEAMIMQSVRDCRTNSDRRLRQIDEVFHFVRTAPPRNPTPTMASATTYYANTDNSSHQHILPPQRITSPISTLETTTTTARTSNLHIKQPDNTTMNFSSSLRRFCYHYCIPGVISPFGARLNSRGSSSSSNFCHQDHTKFKVTEGLRLQTLRSPQIKIQHVASNYYSHLWLQHWKTAS</sequence>
<protein>
    <submittedName>
        <fullName evidence="2">Uncharacterized protein</fullName>
    </submittedName>
</protein>
<evidence type="ECO:0000256" key="1">
    <source>
        <dbReference type="SAM" id="MobiDB-lite"/>
    </source>
</evidence>
<dbReference type="EMBL" id="JAGRRH010000002">
    <property type="protein sequence ID" value="KAG7373135.1"/>
    <property type="molecule type" value="Genomic_DNA"/>
</dbReference>
<dbReference type="Proteomes" id="UP000693970">
    <property type="component" value="Unassembled WGS sequence"/>
</dbReference>
<dbReference type="OrthoDB" id="57370at2759"/>
<organism evidence="2 3">
    <name type="scientific">Nitzschia inconspicua</name>
    <dbReference type="NCBI Taxonomy" id="303405"/>
    <lineage>
        <taxon>Eukaryota</taxon>
        <taxon>Sar</taxon>
        <taxon>Stramenopiles</taxon>
        <taxon>Ochrophyta</taxon>
        <taxon>Bacillariophyta</taxon>
        <taxon>Bacillariophyceae</taxon>
        <taxon>Bacillariophycidae</taxon>
        <taxon>Bacillariales</taxon>
        <taxon>Bacillariaceae</taxon>
        <taxon>Nitzschia</taxon>
    </lineage>
</organism>
<reference evidence="2" key="2">
    <citation type="submission" date="2021-04" db="EMBL/GenBank/DDBJ databases">
        <authorList>
            <person name="Podell S."/>
        </authorList>
    </citation>
    <scope>NUCLEOTIDE SEQUENCE</scope>
    <source>
        <strain evidence="2">Hildebrandi</strain>
    </source>
</reference>
<evidence type="ECO:0000313" key="3">
    <source>
        <dbReference type="Proteomes" id="UP000693970"/>
    </source>
</evidence>
<gene>
    <name evidence="2" type="ORF">IV203_033859</name>
</gene>
<dbReference type="AlphaFoldDB" id="A0A9K3Q7D0"/>
<reference evidence="2" key="1">
    <citation type="journal article" date="2021" name="Sci. Rep.">
        <title>Diploid genomic architecture of Nitzschia inconspicua, an elite biomass production diatom.</title>
        <authorList>
            <person name="Oliver A."/>
            <person name="Podell S."/>
            <person name="Pinowska A."/>
            <person name="Traller J.C."/>
            <person name="Smith S.R."/>
            <person name="McClure R."/>
            <person name="Beliaev A."/>
            <person name="Bohutskyi P."/>
            <person name="Hill E.A."/>
            <person name="Rabines A."/>
            <person name="Zheng H."/>
            <person name="Allen L.Z."/>
            <person name="Kuo A."/>
            <person name="Grigoriev I.V."/>
            <person name="Allen A.E."/>
            <person name="Hazlebeck D."/>
            <person name="Allen E.E."/>
        </authorList>
    </citation>
    <scope>NUCLEOTIDE SEQUENCE</scope>
    <source>
        <strain evidence="2">Hildebrandi</strain>
    </source>
</reference>
<comment type="caution">
    <text evidence="2">The sequence shown here is derived from an EMBL/GenBank/DDBJ whole genome shotgun (WGS) entry which is preliminary data.</text>
</comment>
<feature type="region of interest" description="Disordered" evidence="1">
    <location>
        <begin position="28"/>
        <end position="82"/>
    </location>
</feature>
<keyword evidence="3" id="KW-1185">Reference proteome</keyword>
<accession>A0A9K3Q7D0</accession>
<evidence type="ECO:0000313" key="2">
    <source>
        <dbReference type="EMBL" id="KAG7373135.1"/>
    </source>
</evidence>
<proteinExistence type="predicted"/>
<name>A0A9K3Q7D0_9STRA</name>